<protein>
    <submittedName>
        <fullName evidence="1">WGS project CBMG000000000 data, contig CS5907-c002713</fullName>
    </submittedName>
</protein>
<proteinExistence type="predicted"/>
<accession>A0A090N534</accession>
<name>A0A090N534_9HYPO</name>
<comment type="caution">
    <text evidence="1">The sequence shown here is derived from an EMBL/GenBank/DDBJ whole genome shotgun (WGS) entry which is preliminary data.</text>
</comment>
<dbReference type="EMBL" id="CBMG010002701">
    <property type="protein sequence ID" value="CEG03836.1"/>
    <property type="molecule type" value="Genomic_DNA"/>
</dbReference>
<dbReference type="AlphaFoldDB" id="A0A090N534"/>
<reference evidence="1" key="1">
    <citation type="submission" date="2013-05" db="EMBL/GenBank/DDBJ databases">
        <title>Draft genome sequences of six wheat associated Fusarium spp. isolates.</title>
        <authorList>
            <person name="Moolhuijzen P.M."/>
            <person name="Manners J.M."/>
            <person name="Wilcox S."/>
            <person name="Bellgard M.I."/>
            <person name="Gardiner D.M."/>
        </authorList>
    </citation>
    <scope>NUCLEOTIDE SEQUENCE</scope>
    <source>
        <strain evidence="1">CS5907</strain>
    </source>
</reference>
<organism evidence="1">
    <name type="scientific">Fusarium acuminatum CS5907</name>
    <dbReference type="NCBI Taxonomy" id="1318461"/>
    <lineage>
        <taxon>Eukaryota</taxon>
        <taxon>Fungi</taxon>
        <taxon>Dikarya</taxon>
        <taxon>Ascomycota</taxon>
        <taxon>Pezizomycotina</taxon>
        <taxon>Sordariomycetes</taxon>
        <taxon>Hypocreomycetidae</taxon>
        <taxon>Hypocreales</taxon>
        <taxon>Nectriaceae</taxon>
        <taxon>Fusarium</taxon>
        <taxon>Fusarium tricinctum species complex</taxon>
    </lineage>
</organism>
<gene>
    <name evidence="1" type="ORF">BN851_0121690</name>
</gene>
<sequence>MAADGLVSRLSEVVVDAGRWVVSGLAISSDVGNDVRDAVASERTESMETEAAECGVDDKAGAGENEVIKGEGVVGEEEGVEVEFVVAEEPFPFTRYFDGSGMPKADATGTRIAVMMRGGKMSVRGWSVKGQG</sequence>
<evidence type="ECO:0000313" key="1">
    <source>
        <dbReference type="EMBL" id="CEG03836.1"/>
    </source>
</evidence>